<dbReference type="Proteomes" id="UP000295151">
    <property type="component" value="Unassembled WGS sequence"/>
</dbReference>
<dbReference type="SUPFAM" id="SSF55729">
    <property type="entry name" value="Acyl-CoA N-acyltransferases (Nat)"/>
    <property type="match status" value="1"/>
</dbReference>
<name>A0A4R7T5Z6_9ACTN</name>
<feature type="domain" description="N-acetyltransferase" evidence="3">
    <location>
        <begin position="1"/>
        <end position="163"/>
    </location>
</feature>
<protein>
    <submittedName>
        <fullName evidence="4">Acetyltransferase (GNAT) family protein</fullName>
    </submittedName>
</protein>
<dbReference type="InterPro" id="IPR000182">
    <property type="entry name" value="GNAT_dom"/>
</dbReference>
<reference evidence="4 5" key="1">
    <citation type="submission" date="2019-03" db="EMBL/GenBank/DDBJ databases">
        <title>Genomic Encyclopedia of Type Strains, Phase III (KMG-III): the genomes of soil and plant-associated and newly described type strains.</title>
        <authorList>
            <person name="Whitman W."/>
        </authorList>
    </citation>
    <scope>NUCLEOTIDE SEQUENCE [LARGE SCALE GENOMIC DNA]</scope>
    <source>
        <strain evidence="4 5">VKM Ac-2575</strain>
    </source>
</reference>
<dbReference type="Gene3D" id="3.40.630.30">
    <property type="match status" value="1"/>
</dbReference>
<sequence>MQIRELGQPGDLGWVVMAHGEVYRREFGFDESFEAFTARYVAGFASKQDAGGGAAWIATDDDGRRLGCAFCLPGDEPDTVVLRCLLVHPDARGLGLGGRLLDTAVEFGRTAGFRRLKLWTNDPLVTAQGMYAGRGFTLTRKRPHRAFGLDLVELHYELELDDE</sequence>
<keyword evidence="2" id="KW-0012">Acyltransferase</keyword>
<dbReference type="PANTHER" id="PTHR43877">
    <property type="entry name" value="AMINOALKYLPHOSPHONATE N-ACETYLTRANSFERASE-RELATED-RELATED"/>
    <property type="match status" value="1"/>
</dbReference>
<dbReference type="AlphaFoldDB" id="A0A4R7T5Z6"/>
<dbReference type="InterPro" id="IPR050832">
    <property type="entry name" value="Bact_Acetyltransf"/>
</dbReference>
<gene>
    <name evidence="4" type="ORF">EV138_0809</name>
</gene>
<dbReference type="EMBL" id="SOCE01000001">
    <property type="protein sequence ID" value="TDU87290.1"/>
    <property type="molecule type" value="Genomic_DNA"/>
</dbReference>
<keyword evidence="1 4" id="KW-0808">Transferase</keyword>
<dbReference type="Pfam" id="PF00583">
    <property type="entry name" value="Acetyltransf_1"/>
    <property type="match status" value="1"/>
</dbReference>
<dbReference type="InterPro" id="IPR016181">
    <property type="entry name" value="Acyl_CoA_acyltransferase"/>
</dbReference>
<dbReference type="RefSeq" id="WP_238157947.1">
    <property type="nucleotide sequence ID" value="NZ_SOCE01000001.1"/>
</dbReference>
<keyword evidence="5" id="KW-1185">Reference proteome</keyword>
<dbReference type="PROSITE" id="PS51186">
    <property type="entry name" value="GNAT"/>
    <property type="match status" value="1"/>
</dbReference>
<evidence type="ECO:0000256" key="1">
    <source>
        <dbReference type="ARBA" id="ARBA00022679"/>
    </source>
</evidence>
<evidence type="ECO:0000313" key="5">
    <source>
        <dbReference type="Proteomes" id="UP000295151"/>
    </source>
</evidence>
<dbReference type="GO" id="GO:0016747">
    <property type="term" value="F:acyltransferase activity, transferring groups other than amino-acyl groups"/>
    <property type="evidence" value="ECO:0007669"/>
    <property type="project" value="InterPro"/>
</dbReference>
<proteinExistence type="predicted"/>
<comment type="caution">
    <text evidence="4">The sequence shown here is derived from an EMBL/GenBank/DDBJ whole genome shotgun (WGS) entry which is preliminary data.</text>
</comment>
<evidence type="ECO:0000313" key="4">
    <source>
        <dbReference type="EMBL" id="TDU87290.1"/>
    </source>
</evidence>
<evidence type="ECO:0000256" key="2">
    <source>
        <dbReference type="ARBA" id="ARBA00023315"/>
    </source>
</evidence>
<accession>A0A4R7T5Z6</accession>
<evidence type="ECO:0000259" key="3">
    <source>
        <dbReference type="PROSITE" id="PS51186"/>
    </source>
</evidence>
<organism evidence="4 5">
    <name type="scientific">Kribbella voronezhensis</name>
    <dbReference type="NCBI Taxonomy" id="2512212"/>
    <lineage>
        <taxon>Bacteria</taxon>
        <taxon>Bacillati</taxon>
        <taxon>Actinomycetota</taxon>
        <taxon>Actinomycetes</taxon>
        <taxon>Propionibacteriales</taxon>
        <taxon>Kribbellaceae</taxon>
        <taxon>Kribbella</taxon>
    </lineage>
</organism>